<organism evidence="5 6">
    <name type="scientific">Runella aurantiaca</name>
    <dbReference type="NCBI Taxonomy" id="2282308"/>
    <lineage>
        <taxon>Bacteria</taxon>
        <taxon>Pseudomonadati</taxon>
        <taxon>Bacteroidota</taxon>
        <taxon>Cytophagia</taxon>
        <taxon>Cytophagales</taxon>
        <taxon>Spirosomataceae</taxon>
        <taxon>Runella</taxon>
    </lineage>
</organism>
<dbReference type="AlphaFoldDB" id="A0A369IEG2"/>
<keyword evidence="2" id="KW-0238">DNA-binding</keyword>
<protein>
    <submittedName>
        <fullName evidence="5">XRE family transcriptional regulator</fullName>
    </submittedName>
</protein>
<feature type="domain" description="HTH cro/C1-type" evidence="4">
    <location>
        <begin position="19"/>
        <end position="71"/>
    </location>
</feature>
<evidence type="ECO:0000313" key="5">
    <source>
        <dbReference type="EMBL" id="RDB05624.1"/>
    </source>
</evidence>
<dbReference type="Gene3D" id="1.10.260.40">
    <property type="entry name" value="lambda repressor-like DNA-binding domains"/>
    <property type="match status" value="1"/>
</dbReference>
<dbReference type="SUPFAM" id="SSF47413">
    <property type="entry name" value="lambda repressor-like DNA-binding domains"/>
    <property type="match status" value="1"/>
</dbReference>
<dbReference type="OrthoDB" id="680346at2"/>
<reference evidence="5 6" key="1">
    <citation type="submission" date="2018-07" db="EMBL/GenBank/DDBJ databases">
        <title>Genome analysis of Runella aurantiaca.</title>
        <authorList>
            <person name="Yang X."/>
        </authorList>
    </citation>
    <scope>NUCLEOTIDE SEQUENCE [LARGE SCALE GENOMIC DNA]</scope>
    <source>
        <strain evidence="5 6">YX9</strain>
    </source>
</reference>
<keyword evidence="3" id="KW-0804">Transcription</keyword>
<gene>
    <name evidence="5" type="ORF">DVG78_12880</name>
</gene>
<accession>A0A369IEG2</accession>
<sequence length="93" mass="10773">MTKIRDNSSLKRFGSNLPRLRESKGLSQEELYFRANLSKNQVGNIERGEVNTTISIAYALAQALEIEVSELFQFEKMDFQGNLPSFWLLFIKR</sequence>
<comment type="caution">
    <text evidence="5">The sequence shown here is derived from an EMBL/GenBank/DDBJ whole genome shotgun (WGS) entry which is preliminary data.</text>
</comment>
<dbReference type="SMART" id="SM00530">
    <property type="entry name" value="HTH_XRE"/>
    <property type="match status" value="1"/>
</dbReference>
<dbReference type="GO" id="GO:0003677">
    <property type="term" value="F:DNA binding"/>
    <property type="evidence" value="ECO:0007669"/>
    <property type="project" value="UniProtKB-KW"/>
</dbReference>
<dbReference type="InterPro" id="IPR010982">
    <property type="entry name" value="Lambda_DNA-bd_dom_sf"/>
</dbReference>
<evidence type="ECO:0000259" key="4">
    <source>
        <dbReference type="PROSITE" id="PS50943"/>
    </source>
</evidence>
<keyword evidence="6" id="KW-1185">Reference proteome</keyword>
<evidence type="ECO:0000256" key="3">
    <source>
        <dbReference type="ARBA" id="ARBA00023163"/>
    </source>
</evidence>
<evidence type="ECO:0000256" key="2">
    <source>
        <dbReference type="ARBA" id="ARBA00023125"/>
    </source>
</evidence>
<dbReference type="RefSeq" id="WP_114461628.1">
    <property type="nucleotide sequence ID" value="NZ_QPIW01000009.1"/>
</dbReference>
<dbReference type="EMBL" id="QPIW01000009">
    <property type="protein sequence ID" value="RDB05624.1"/>
    <property type="molecule type" value="Genomic_DNA"/>
</dbReference>
<dbReference type="GO" id="GO:0005829">
    <property type="term" value="C:cytosol"/>
    <property type="evidence" value="ECO:0007669"/>
    <property type="project" value="TreeGrafter"/>
</dbReference>
<dbReference type="InterPro" id="IPR050807">
    <property type="entry name" value="TransReg_Diox_bact_type"/>
</dbReference>
<dbReference type="CDD" id="cd00093">
    <property type="entry name" value="HTH_XRE"/>
    <property type="match status" value="1"/>
</dbReference>
<name>A0A369IEG2_9BACT</name>
<dbReference type="PROSITE" id="PS50943">
    <property type="entry name" value="HTH_CROC1"/>
    <property type="match status" value="1"/>
</dbReference>
<evidence type="ECO:0000256" key="1">
    <source>
        <dbReference type="ARBA" id="ARBA00023015"/>
    </source>
</evidence>
<proteinExistence type="predicted"/>
<dbReference type="GO" id="GO:0003700">
    <property type="term" value="F:DNA-binding transcription factor activity"/>
    <property type="evidence" value="ECO:0007669"/>
    <property type="project" value="TreeGrafter"/>
</dbReference>
<dbReference type="PANTHER" id="PTHR46797:SF23">
    <property type="entry name" value="HTH-TYPE TRANSCRIPTIONAL REGULATOR SUTR"/>
    <property type="match status" value="1"/>
</dbReference>
<dbReference type="Proteomes" id="UP000253141">
    <property type="component" value="Unassembled WGS sequence"/>
</dbReference>
<dbReference type="InterPro" id="IPR001387">
    <property type="entry name" value="Cro/C1-type_HTH"/>
</dbReference>
<dbReference type="Pfam" id="PF01381">
    <property type="entry name" value="HTH_3"/>
    <property type="match status" value="1"/>
</dbReference>
<evidence type="ECO:0000313" key="6">
    <source>
        <dbReference type="Proteomes" id="UP000253141"/>
    </source>
</evidence>
<keyword evidence="1" id="KW-0805">Transcription regulation</keyword>
<dbReference type="PANTHER" id="PTHR46797">
    <property type="entry name" value="HTH-TYPE TRANSCRIPTIONAL REGULATOR"/>
    <property type="match status" value="1"/>
</dbReference>